<dbReference type="PANTHER" id="PTHR11384">
    <property type="entry name" value="ATP-BINDING CASSETTE, SUB-FAMILY D MEMBER"/>
    <property type="match status" value="1"/>
</dbReference>
<dbReference type="SUPFAM" id="SSF90123">
    <property type="entry name" value="ABC transporter transmembrane region"/>
    <property type="match status" value="1"/>
</dbReference>
<dbReference type="PROSITE" id="PS50893">
    <property type="entry name" value="ABC_TRANSPORTER_2"/>
    <property type="match status" value="1"/>
</dbReference>
<comment type="subcellular location">
    <subcellularLocation>
        <location evidence="1">Cell membrane</location>
        <topology evidence="1">Multi-pass membrane protein</topology>
    </subcellularLocation>
</comment>
<dbReference type="InterPro" id="IPR027417">
    <property type="entry name" value="P-loop_NTPase"/>
</dbReference>
<evidence type="ECO:0000256" key="7">
    <source>
        <dbReference type="ARBA" id="ARBA00022840"/>
    </source>
</evidence>
<evidence type="ECO:0000259" key="12">
    <source>
        <dbReference type="PROSITE" id="PS50929"/>
    </source>
</evidence>
<keyword evidence="4" id="KW-0997">Cell inner membrane</keyword>
<dbReference type="Proteomes" id="UP001629432">
    <property type="component" value="Unassembled WGS sequence"/>
</dbReference>
<dbReference type="PROSITE" id="PS00211">
    <property type="entry name" value="ABC_TRANSPORTER_1"/>
    <property type="match status" value="1"/>
</dbReference>
<dbReference type="EMBL" id="JAQQCF010000006">
    <property type="protein sequence ID" value="MFM0637025.1"/>
    <property type="molecule type" value="Genomic_DNA"/>
</dbReference>
<feature type="domain" description="ABC transmembrane type-1" evidence="12">
    <location>
        <begin position="40"/>
        <end position="338"/>
    </location>
</feature>
<feature type="domain" description="ABC transporter" evidence="11">
    <location>
        <begin position="372"/>
        <end position="578"/>
    </location>
</feature>
<evidence type="ECO:0000256" key="9">
    <source>
        <dbReference type="ARBA" id="ARBA00023136"/>
    </source>
</evidence>
<evidence type="ECO:0000256" key="3">
    <source>
        <dbReference type="ARBA" id="ARBA00022475"/>
    </source>
</evidence>
<evidence type="ECO:0000256" key="6">
    <source>
        <dbReference type="ARBA" id="ARBA00022741"/>
    </source>
</evidence>
<evidence type="ECO:0000256" key="10">
    <source>
        <dbReference type="SAM" id="Phobius"/>
    </source>
</evidence>
<dbReference type="Pfam" id="PF00005">
    <property type="entry name" value="ABC_tran"/>
    <property type="match status" value="1"/>
</dbReference>
<dbReference type="Pfam" id="PF06472">
    <property type="entry name" value="ABC_membrane_2"/>
    <property type="match status" value="1"/>
</dbReference>
<dbReference type="InterPro" id="IPR003439">
    <property type="entry name" value="ABC_transporter-like_ATP-bd"/>
</dbReference>
<evidence type="ECO:0000259" key="11">
    <source>
        <dbReference type="PROSITE" id="PS50893"/>
    </source>
</evidence>
<feature type="transmembrane region" description="Helical" evidence="10">
    <location>
        <begin position="194"/>
        <end position="214"/>
    </location>
</feature>
<organism evidence="13 14">
    <name type="scientific">Paraburkholderia metrosideri</name>
    <dbReference type="NCBI Taxonomy" id="580937"/>
    <lineage>
        <taxon>Bacteria</taxon>
        <taxon>Pseudomonadati</taxon>
        <taxon>Pseudomonadota</taxon>
        <taxon>Betaproteobacteria</taxon>
        <taxon>Burkholderiales</taxon>
        <taxon>Burkholderiaceae</taxon>
        <taxon>Paraburkholderia</taxon>
    </lineage>
</organism>
<dbReference type="Gene3D" id="3.40.50.300">
    <property type="entry name" value="P-loop containing nucleotide triphosphate hydrolases"/>
    <property type="match status" value="1"/>
</dbReference>
<name>A0ABW9DPN0_9BURK</name>
<dbReference type="Gene3D" id="1.20.1560.10">
    <property type="entry name" value="ABC transporter type 1, transmembrane domain"/>
    <property type="match status" value="1"/>
</dbReference>
<dbReference type="CDD" id="cd03223">
    <property type="entry name" value="ABCD_peroxisomal_ALDP"/>
    <property type="match status" value="1"/>
</dbReference>
<feature type="transmembrane region" description="Helical" evidence="10">
    <location>
        <begin position="148"/>
        <end position="174"/>
    </location>
</feature>
<dbReference type="PANTHER" id="PTHR11384:SF59">
    <property type="entry name" value="LYSOSOMAL COBALAMIN TRANSPORTER ABCD4"/>
    <property type="match status" value="1"/>
</dbReference>
<evidence type="ECO:0000256" key="5">
    <source>
        <dbReference type="ARBA" id="ARBA00022692"/>
    </source>
</evidence>
<feature type="transmembrane region" description="Helical" evidence="10">
    <location>
        <begin position="36"/>
        <end position="61"/>
    </location>
</feature>
<dbReference type="InterPro" id="IPR011527">
    <property type="entry name" value="ABC1_TM_dom"/>
</dbReference>
<evidence type="ECO:0000256" key="8">
    <source>
        <dbReference type="ARBA" id="ARBA00022989"/>
    </source>
</evidence>
<proteinExistence type="predicted"/>
<reference evidence="13 14" key="1">
    <citation type="journal article" date="2024" name="Chem. Sci.">
        <title>Discovery of megapolipeptins by genome mining of a Burkholderiales bacteria collection.</title>
        <authorList>
            <person name="Paulo B.S."/>
            <person name="Recchia M.J.J."/>
            <person name="Lee S."/>
            <person name="Fergusson C.H."/>
            <person name="Romanowski S.B."/>
            <person name="Hernandez A."/>
            <person name="Krull N."/>
            <person name="Liu D.Y."/>
            <person name="Cavanagh H."/>
            <person name="Bos A."/>
            <person name="Gray C.A."/>
            <person name="Murphy B.T."/>
            <person name="Linington R.G."/>
            <person name="Eustaquio A.S."/>
        </authorList>
    </citation>
    <scope>NUCLEOTIDE SEQUENCE [LARGE SCALE GENOMIC DNA]</scope>
    <source>
        <strain evidence="13 14">RL17-338-BIC-A</strain>
    </source>
</reference>
<keyword evidence="6" id="KW-0547">Nucleotide-binding</keyword>
<dbReference type="InterPro" id="IPR050835">
    <property type="entry name" value="ABC_transporter_sub-D"/>
</dbReference>
<comment type="caution">
    <text evidence="13">The sequence shown here is derived from an EMBL/GenBank/DDBJ whole genome shotgun (WGS) entry which is preliminary data.</text>
</comment>
<gene>
    <name evidence="13" type="ORF">PQQ63_09995</name>
</gene>
<keyword evidence="14" id="KW-1185">Reference proteome</keyword>
<keyword evidence="2" id="KW-0813">Transport</keyword>
<sequence>MNKTTTEPANPQAATLKTAWSLVQPFWTSPSKFLHFGLFAALVAITLSSTYVAVAATRWYGGFTDMLVRYDSARLMPTFIQFGRILAMQIAAGITASFLTSALSIRWRTWLTKYFLTRWLHGEAFFRIEQEHLVDNPDQRITEDVEQLVTLSITLALGLLGTVASLITFSSMIWSKSGTIDFTWFGVALHIPGYMLWVAIGYAMVTAAIVQFAGRRLQKLNFLKQQAEANFRFMMTGVREYAEQIALLNGGKTEAARMRQGFEGVRHNFWRITFFNLRFDPLNTAILLVSAIVPMVILLPRYFSHSVTMGEMTQMTASFERVSSGLQWFVINYMTVLQFRVVIARLAGLDAAVEPRGRPAGPGYVVSPSGCIDVKALELQTPEGRRLLSDLNFSVRPGERWLIRGNSGVGKSTLLRALAGIWHFGAGNVVVPDQAKLLFLPQKNYIPPGSLKAALCYPGQVDAFDDAACRRALADCQLGPYCDNLDLVAPWGHRMSPGEQQRLGFARALLQAPDYLLLDESTSALDEDNEQQMYQMIIRRFPRIGIISISHHRSVESFHTHTLNVGRGQAWHVEHASIA</sequence>
<dbReference type="InterPro" id="IPR017871">
    <property type="entry name" value="ABC_transporter-like_CS"/>
</dbReference>
<dbReference type="InterPro" id="IPR003593">
    <property type="entry name" value="AAA+_ATPase"/>
</dbReference>
<protein>
    <submittedName>
        <fullName evidence="13">ABC transporter ATP-binding protein/permease</fullName>
    </submittedName>
</protein>
<evidence type="ECO:0000256" key="1">
    <source>
        <dbReference type="ARBA" id="ARBA00004651"/>
    </source>
</evidence>
<keyword evidence="7 13" id="KW-0067">ATP-binding</keyword>
<feature type="transmembrane region" description="Helical" evidence="10">
    <location>
        <begin position="285"/>
        <end position="303"/>
    </location>
</feature>
<dbReference type="GO" id="GO:0005524">
    <property type="term" value="F:ATP binding"/>
    <property type="evidence" value="ECO:0007669"/>
    <property type="project" value="UniProtKB-KW"/>
</dbReference>
<dbReference type="SUPFAM" id="SSF52540">
    <property type="entry name" value="P-loop containing nucleoside triphosphate hydrolases"/>
    <property type="match status" value="1"/>
</dbReference>
<keyword evidence="3" id="KW-1003">Cell membrane</keyword>
<evidence type="ECO:0000256" key="2">
    <source>
        <dbReference type="ARBA" id="ARBA00022448"/>
    </source>
</evidence>
<evidence type="ECO:0000256" key="4">
    <source>
        <dbReference type="ARBA" id="ARBA00022519"/>
    </source>
</evidence>
<keyword evidence="5 10" id="KW-0812">Transmembrane</keyword>
<evidence type="ECO:0000313" key="14">
    <source>
        <dbReference type="Proteomes" id="UP001629432"/>
    </source>
</evidence>
<dbReference type="SMART" id="SM00382">
    <property type="entry name" value="AAA"/>
    <property type="match status" value="1"/>
</dbReference>
<dbReference type="PROSITE" id="PS50929">
    <property type="entry name" value="ABC_TM1F"/>
    <property type="match status" value="1"/>
</dbReference>
<accession>A0ABW9DPN0</accession>
<keyword evidence="9 10" id="KW-0472">Membrane</keyword>
<evidence type="ECO:0000313" key="13">
    <source>
        <dbReference type="EMBL" id="MFM0637025.1"/>
    </source>
</evidence>
<feature type="transmembrane region" description="Helical" evidence="10">
    <location>
        <begin position="81"/>
        <end position="105"/>
    </location>
</feature>
<keyword evidence="8 10" id="KW-1133">Transmembrane helix</keyword>
<dbReference type="InterPro" id="IPR036640">
    <property type="entry name" value="ABC1_TM_sf"/>
</dbReference>
<dbReference type="RefSeq" id="WP_408335360.1">
    <property type="nucleotide sequence ID" value="NZ_JAQQCF010000006.1"/>
</dbReference>